<feature type="domain" description="N-acetyltransferase" evidence="3">
    <location>
        <begin position="5"/>
        <end position="162"/>
    </location>
</feature>
<organism evidence="4 5">
    <name type="scientific">Actinomycetospora atypica</name>
    <dbReference type="NCBI Taxonomy" id="1290095"/>
    <lineage>
        <taxon>Bacteria</taxon>
        <taxon>Bacillati</taxon>
        <taxon>Actinomycetota</taxon>
        <taxon>Actinomycetes</taxon>
        <taxon>Pseudonocardiales</taxon>
        <taxon>Pseudonocardiaceae</taxon>
        <taxon>Actinomycetospora</taxon>
    </lineage>
</organism>
<dbReference type="PROSITE" id="PS51186">
    <property type="entry name" value="GNAT"/>
    <property type="match status" value="1"/>
</dbReference>
<evidence type="ECO:0000259" key="3">
    <source>
        <dbReference type="PROSITE" id="PS51186"/>
    </source>
</evidence>
<protein>
    <submittedName>
        <fullName evidence="4">GNAT family N-acetyltransferase</fullName>
        <ecNumber evidence="4">2.3.-.-</ecNumber>
    </submittedName>
</protein>
<dbReference type="InterPro" id="IPR050832">
    <property type="entry name" value="Bact_Acetyltransf"/>
</dbReference>
<reference evidence="5" key="1">
    <citation type="journal article" date="2019" name="Int. J. Syst. Evol. Microbiol.">
        <title>The Global Catalogue of Microorganisms (GCM) 10K type strain sequencing project: providing services to taxonomists for standard genome sequencing and annotation.</title>
        <authorList>
            <consortium name="The Broad Institute Genomics Platform"/>
            <consortium name="The Broad Institute Genome Sequencing Center for Infectious Disease"/>
            <person name="Wu L."/>
            <person name="Ma J."/>
        </authorList>
    </citation>
    <scope>NUCLEOTIDE SEQUENCE [LARGE SCALE GENOMIC DNA]</scope>
    <source>
        <strain evidence="5">CGMCC 4.7093</strain>
    </source>
</reference>
<dbReference type="InterPro" id="IPR016181">
    <property type="entry name" value="Acyl_CoA_acyltransferase"/>
</dbReference>
<proteinExistence type="predicted"/>
<dbReference type="CDD" id="cd04301">
    <property type="entry name" value="NAT_SF"/>
    <property type="match status" value="1"/>
</dbReference>
<keyword evidence="1 4" id="KW-0808">Transferase</keyword>
<dbReference type="EMBL" id="JBHSIV010000010">
    <property type="protein sequence ID" value="MFC5062828.1"/>
    <property type="molecule type" value="Genomic_DNA"/>
</dbReference>
<evidence type="ECO:0000313" key="4">
    <source>
        <dbReference type="EMBL" id="MFC5062828.1"/>
    </source>
</evidence>
<gene>
    <name evidence="4" type="ORF">ACFPBZ_11475</name>
</gene>
<dbReference type="PANTHER" id="PTHR43877:SF2">
    <property type="entry name" value="AMINOALKYLPHOSPHONATE N-ACETYLTRANSFERASE-RELATED"/>
    <property type="match status" value="1"/>
</dbReference>
<comment type="caution">
    <text evidence="4">The sequence shown here is derived from an EMBL/GenBank/DDBJ whole genome shotgun (WGS) entry which is preliminary data.</text>
</comment>
<keyword evidence="2 4" id="KW-0012">Acyltransferase</keyword>
<evidence type="ECO:0000256" key="2">
    <source>
        <dbReference type="ARBA" id="ARBA00023315"/>
    </source>
</evidence>
<evidence type="ECO:0000313" key="5">
    <source>
        <dbReference type="Proteomes" id="UP001595947"/>
    </source>
</evidence>
<evidence type="ECO:0000256" key="1">
    <source>
        <dbReference type="ARBA" id="ARBA00022679"/>
    </source>
</evidence>
<name>A0ABV9YJ29_9PSEU</name>
<dbReference type="GO" id="GO:0016746">
    <property type="term" value="F:acyltransferase activity"/>
    <property type="evidence" value="ECO:0007669"/>
    <property type="project" value="UniProtKB-KW"/>
</dbReference>
<dbReference type="InterPro" id="IPR000182">
    <property type="entry name" value="GNAT_dom"/>
</dbReference>
<dbReference type="Gene3D" id="3.40.630.30">
    <property type="match status" value="1"/>
</dbReference>
<dbReference type="PANTHER" id="PTHR43877">
    <property type="entry name" value="AMINOALKYLPHOSPHONATE N-ACETYLTRANSFERASE-RELATED-RELATED"/>
    <property type="match status" value="1"/>
</dbReference>
<sequence>MSPTIALHDARPDAEPGLSALRGYVRDVLGRMHGRPVSDDEVEEFMAESPSEGLDAFVLATGPDDAVLGCVGLRLHGAGVPDDAAEVKRMWTAPETRGLGVGKSLLAEVLRRARDAGRTRLVLDTRADLVEARTLYERAGFVEVEPYNDNPYAQVWYALDLR</sequence>
<accession>A0ABV9YJ29</accession>
<dbReference type="Pfam" id="PF00583">
    <property type="entry name" value="Acetyltransf_1"/>
    <property type="match status" value="1"/>
</dbReference>
<dbReference type="SUPFAM" id="SSF55729">
    <property type="entry name" value="Acyl-CoA N-acyltransferases (Nat)"/>
    <property type="match status" value="1"/>
</dbReference>
<dbReference type="Proteomes" id="UP001595947">
    <property type="component" value="Unassembled WGS sequence"/>
</dbReference>
<keyword evidence="5" id="KW-1185">Reference proteome</keyword>
<dbReference type="EC" id="2.3.-.-" evidence="4"/>
<dbReference type="RefSeq" id="WP_378036182.1">
    <property type="nucleotide sequence ID" value="NZ_JBHSIV010000010.1"/>
</dbReference>